<protein>
    <submittedName>
        <fullName evidence="2">Uncharacterized protein</fullName>
    </submittedName>
</protein>
<evidence type="ECO:0000256" key="1">
    <source>
        <dbReference type="SAM" id="MobiDB-lite"/>
    </source>
</evidence>
<feature type="compositionally biased region" description="Low complexity" evidence="1">
    <location>
        <begin position="110"/>
        <end position="126"/>
    </location>
</feature>
<evidence type="ECO:0000313" key="2">
    <source>
        <dbReference type="EMBL" id="KAH7058866.1"/>
    </source>
</evidence>
<sequence length="200" mass="21940">MRVRGVNWGESLMLHSFSRSEPRAGHSSRRLRARSQTWEQGFLSIQIAMTSRPGDWVCPFIQKCARPACLPRSLLHARSISFDNLYKTTVFSGAEMKTGEGKEGREEVDGPAVPAGIQPPAAGQPSPVDPEQSENALGRSGGRLSWRGGTIQDVGTVWRWGRKGKKKRLGRVGLASATDGVVEVATRRKARVFETIVLES</sequence>
<gene>
    <name evidence="2" type="ORF">B0J12DRAFT_376104</name>
</gene>
<dbReference type="Proteomes" id="UP000774617">
    <property type="component" value="Unassembled WGS sequence"/>
</dbReference>
<accession>A0ABQ8GKG9</accession>
<name>A0ABQ8GKG9_9PEZI</name>
<feature type="compositionally biased region" description="Basic and acidic residues" evidence="1">
    <location>
        <begin position="97"/>
        <end position="108"/>
    </location>
</feature>
<feature type="region of interest" description="Disordered" evidence="1">
    <location>
        <begin position="96"/>
        <end position="148"/>
    </location>
</feature>
<organism evidence="2 3">
    <name type="scientific">Macrophomina phaseolina</name>
    <dbReference type="NCBI Taxonomy" id="35725"/>
    <lineage>
        <taxon>Eukaryota</taxon>
        <taxon>Fungi</taxon>
        <taxon>Dikarya</taxon>
        <taxon>Ascomycota</taxon>
        <taxon>Pezizomycotina</taxon>
        <taxon>Dothideomycetes</taxon>
        <taxon>Dothideomycetes incertae sedis</taxon>
        <taxon>Botryosphaeriales</taxon>
        <taxon>Botryosphaeriaceae</taxon>
        <taxon>Macrophomina</taxon>
    </lineage>
</organism>
<evidence type="ECO:0000313" key="3">
    <source>
        <dbReference type="Proteomes" id="UP000774617"/>
    </source>
</evidence>
<dbReference type="EMBL" id="JAGTJR010000006">
    <property type="protein sequence ID" value="KAH7058866.1"/>
    <property type="molecule type" value="Genomic_DNA"/>
</dbReference>
<comment type="caution">
    <text evidence="2">The sequence shown here is derived from an EMBL/GenBank/DDBJ whole genome shotgun (WGS) entry which is preliminary data.</text>
</comment>
<reference evidence="2 3" key="1">
    <citation type="journal article" date="2021" name="Nat. Commun.">
        <title>Genetic determinants of endophytism in the Arabidopsis root mycobiome.</title>
        <authorList>
            <person name="Mesny F."/>
            <person name="Miyauchi S."/>
            <person name="Thiergart T."/>
            <person name="Pickel B."/>
            <person name="Atanasova L."/>
            <person name="Karlsson M."/>
            <person name="Huettel B."/>
            <person name="Barry K.W."/>
            <person name="Haridas S."/>
            <person name="Chen C."/>
            <person name="Bauer D."/>
            <person name="Andreopoulos W."/>
            <person name="Pangilinan J."/>
            <person name="LaButti K."/>
            <person name="Riley R."/>
            <person name="Lipzen A."/>
            <person name="Clum A."/>
            <person name="Drula E."/>
            <person name="Henrissat B."/>
            <person name="Kohler A."/>
            <person name="Grigoriev I.V."/>
            <person name="Martin F.M."/>
            <person name="Hacquard S."/>
        </authorList>
    </citation>
    <scope>NUCLEOTIDE SEQUENCE [LARGE SCALE GENOMIC DNA]</scope>
    <source>
        <strain evidence="2 3">MPI-SDFR-AT-0080</strain>
    </source>
</reference>
<proteinExistence type="predicted"/>
<keyword evidence="3" id="KW-1185">Reference proteome</keyword>